<reference evidence="10" key="1">
    <citation type="journal article" date="2023" name="Commun. Biol.">
        <title>Genome analysis of Parmales, the sister group of diatoms, reveals the evolutionary specialization of diatoms from phago-mixotrophs to photoautotrophs.</title>
        <authorList>
            <person name="Ban H."/>
            <person name="Sato S."/>
            <person name="Yoshikawa S."/>
            <person name="Yamada K."/>
            <person name="Nakamura Y."/>
            <person name="Ichinomiya M."/>
            <person name="Sato N."/>
            <person name="Blanc-Mathieu R."/>
            <person name="Endo H."/>
            <person name="Kuwata A."/>
            <person name="Ogata H."/>
        </authorList>
    </citation>
    <scope>NUCLEOTIDE SEQUENCE [LARGE SCALE GENOMIC DNA]</scope>
</reference>
<dbReference type="InterPro" id="IPR043016">
    <property type="entry name" value="IFT81_N_sf"/>
</dbReference>
<keyword evidence="10" id="KW-1185">Reference proteome</keyword>
<organism evidence="9 10">
    <name type="scientific">Triparma columacea</name>
    <dbReference type="NCBI Taxonomy" id="722753"/>
    <lineage>
        <taxon>Eukaryota</taxon>
        <taxon>Sar</taxon>
        <taxon>Stramenopiles</taxon>
        <taxon>Ochrophyta</taxon>
        <taxon>Bolidophyceae</taxon>
        <taxon>Parmales</taxon>
        <taxon>Triparmaceae</taxon>
        <taxon>Triparma</taxon>
    </lineage>
</organism>
<comment type="subcellular location">
    <subcellularLocation>
        <location evidence="1">Cell projection</location>
        <location evidence="1">Cilium</location>
    </subcellularLocation>
</comment>
<feature type="coiled-coil region" evidence="7">
    <location>
        <begin position="615"/>
        <end position="645"/>
    </location>
</feature>
<dbReference type="PANTHER" id="PTHR15614">
    <property type="entry name" value="INTRAFLAGELLAR TRANSPORT PROTEIN 81 HOMOLOG"/>
    <property type="match status" value="1"/>
</dbReference>
<feature type="domain" description="IFT81 calponin homology" evidence="8">
    <location>
        <begin position="2"/>
        <end position="126"/>
    </location>
</feature>
<sequence length="699" mass="80533">MESIQFIVSRLNQAPFSKNLRLVDFDELSTNDLLQLVNECFEKMDGDMKGDVRDEEDDVRAARIGAFLQMLNCPLLPPVSQNRPEFLLAFSRGAKQAVYPVFHWALQNFEKLCKRAYLGKYLVRIEPPQEFMQDETCNDLVARYKELQSEFKETHKNFDTSSASLSRPSTELRTEIQQLEDERRQLGERIDKLKASTRNEIAFPEMLAATSSMRKEQDEEVRLQERMREQKHLLDLAEQRYHETQRRLSALKSSATGGHSAEAILKELQKDVQETAHVIKGDMARERQKLLDQIQKLERQRLEPSRTLEDVERMRAQVRSLERQKDEMREAVEKNMSSRNDNKLGMFRQHAVMATAKLQQKEEEVEGKLKELNELRGQVDDLEGQVNDIAAANGGGIIGPNGRPMTREEFKEYGVQLREKGHNYKMAKAELAALRAESVVLHRTEQILKGRDRNLEEFLKQQEKKAGVSGYRDAQSRLEMASEQTAEMDDMKGQTLDEISELVKSINQKLDERKTKLKPLIKELKEVRKDYQETEQLFLDKKQRYDSVAVGLATERSMLENECDELQEECLAEESRFHYLNCLSGIAASSLEKVQLEEGWAAGKGKLLPDFSCIQDLYQNKIAQQEALSKQLRKQQKRIKENEGQNMYQRSLYADLHRLLSMKAKSKLGGNSDSSLFGISGQLTAETEDFGHAQVVRMD</sequence>
<evidence type="ECO:0000256" key="7">
    <source>
        <dbReference type="SAM" id="Coils"/>
    </source>
</evidence>
<evidence type="ECO:0000313" key="9">
    <source>
        <dbReference type="EMBL" id="GMI47456.1"/>
    </source>
</evidence>
<dbReference type="PANTHER" id="PTHR15614:SF2">
    <property type="entry name" value="INTRAFLAGELLAR TRANSPORT PROTEIN 81 HOMOLOG"/>
    <property type="match status" value="1"/>
</dbReference>
<comment type="similarity">
    <text evidence="6">Belongs to the IFT81 family.</text>
</comment>
<keyword evidence="2" id="KW-0970">Cilium biogenesis/degradation</keyword>
<evidence type="ECO:0000256" key="5">
    <source>
        <dbReference type="ARBA" id="ARBA00023273"/>
    </source>
</evidence>
<keyword evidence="4" id="KW-0969">Cilium</keyword>
<accession>A0A9W7LF13</accession>
<dbReference type="Pfam" id="PF18383">
    <property type="entry name" value="IFT81_CH"/>
    <property type="match status" value="1"/>
</dbReference>
<evidence type="ECO:0000256" key="4">
    <source>
        <dbReference type="ARBA" id="ARBA00023069"/>
    </source>
</evidence>
<feature type="coiled-coil region" evidence="7">
    <location>
        <begin position="280"/>
        <end position="392"/>
    </location>
</feature>
<dbReference type="InterPro" id="IPR029600">
    <property type="entry name" value="IFT81"/>
</dbReference>
<dbReference type="GO" id="GO:0042073">
    <property type="term" value="P:intraciliary transport"/>
    <property type="evidence" value="ECO:0007669"/>
    <property type="project" value="InterPro"/>
</dbReference>
<feature type="coiled-coil region" evidence="7">
    <location>
        <begin position="137"/>
        <end position="254"/>
    </location>
</feature>
<dbReference type="GO" id="GO:0060271">
    <property type="term" value="P:cilium assembly"/>
    <property type="evidence" value="ECO:0007669"/>
    <property type="project" value="InterPro"/>
</dbReference>
<evidence type="ECO:0000256" key="6">
    <source>
        <dbReference type="ARBA" id="ARBA00043983"/>
    </source>
</evidence>
<evidence type="ECO:0000256" key="2">
    <source>
        <dbReference type="ARBA" id="ARBA00022794"/>
    </source>
</evidence>
<dbReference type="GO" id="GO:0036064">
    <property type="term" value="C:ciliary basal body"/>
    <property type="evidence" value="ECO:0007669"/>
    <property type="project" value="TreeGrafter"/>
</dbReference>
<dbReference type="AlphaFoldDB" id="A0A9W7LF13"/>
<dbReference type="Gene3D" id="1.10.418.70">
    <property type="entry name" value="Intraflagellar transport protein 81, N-terminal domain"/>
    <property type="match status" value="1"/>
</dbReference>
<evidence type="ECO:0000313" key="10">
    <source>
        <dbReference type="Proteomes" id="UP001165065"/>
    </source>
</evidence>
<dbReference type="GO" id="GO:0015631">
    <property type="term" value="F:tubulin binding"/>
    <property type="evidence" value="ECO:0007669"/>
    <property type="project" value="InterPro"/>
</dbReference>
<dbReference type="GO" id="GO:0030992">
    <property type="term" value="C:intraciliary transport particle B"/>
    <property type="evidence" value="ECO:0007669"/>
    <property type="project" value="InterPro"/>
</dbReference>
<dbReference type="EMBL" id="BRYA01000345">
    <property type="protein sequence ID" value="GMI47456.1"/>
    <property type="molecule type" value="Genomic_DNA"/>
</dbReference>
<protein>
    <recommendedName>
        <fullName evidence="8">IFT81 calponin homology domain-containing protein</fullName>
    </recommendedName>
</protein>
<evidence type="ECO:0000259" key="8">
    <source>
        <dbReference type="Pfam" id="PF18383"/>
    </source>
</evidence>
<keyword evidence="3 7" id="KW-0175">Coiled coil</keyword>
<comment type="caution">
    <text evidence="9">The sequence shown here is derived from an EMBL/GenBank/DDBJ whole genome shotgun (WGS) entry which is preliminary data.</text>
</comment>
<dbReference type="Proteomes" id="UP001165065">
    <property type="component" value="Unassembled WGS sequence"/>
</dbReference>
<keyword evidence="5" id="KW-0966">Cell projection</keyword>
<gene>
    <name evidence="9" type="ORF">TrCOL_g9</name>
</gene>
<feature type="coiled-coil region" evidence="7">
    <location>
        <begin position="517"/>
        <end position="576"/>
    </location>
</feature>
<dbReference type="OrthoDB" id="276029at2759"/>
<name>A0A9W7LF13_9STRA</name>
<dbReference type="InterPro" id="IPR041146">
    <property type="entry name" value="IFT81_CH"/>
</dbReference>
<evidence type="ECO:0000256" key="1">
    <source>
        <dbReference type="ARBA" id="ARBA00004138"/>
    </source>
</evidence>
<proteinExistence type="inferred from homology"/>
<evidence type="ECO:0000256" key="3">
    <source>
        <dbReference type="ARBA" id="ARBA00023054"/>
    </source>
</evidence>